<sequence>MRQDMTALERDKWIYEARRRGISYRRIARELDMTAAGVQKAMQRILAGGLGKGRDRRAQ</sequence>
<comment type="caution">
    <text evidence="1">The sequence shown here is derived from an EMBL/GenBank/DDBJ whole genome shotgun (WGS) entry which is preliminary data.</text>
</comment>
<protein>
    <submittedName>
        <fullName evidence="1">Uncharacterized protein</fullName>
    </submittedName>
</protein>
<accession>A0ABX3SRH6</accession>
<evidence type="ECO:0000313" key="2">
    <source>
        <dbReference type="Proteomes" id="UP000243140"/>
    </source>
</evidence>
<keyword evidence="2" id="KW-1185">Reference proteome</keyword>
<organism evidence="1 2">
    <name type="scientific">Mycobacterium malmoense</name>
    <dbReference type="NCBI Taxonomy" id="1780"/>
    <lineage>
        <taxon>Bacteria</taxon>
        <taxon>Bacillati</taxon>
        <taxon>Actinomycetota</taxon>
        <taxon>Actinomycetes</taxon>
        <taxon>Mycobacteriales</taxon>
        <taxon>Mycobacteriaceae</taxon>
        <taxon>Mycobacterium</taxon>
    </lineage>
</organism>
<name>A0ABX3SRH6_MYCMA</name>
<dbReference type="EMBL" id="MVHV01000011">
    <property type="protein sequence ID" value="ORA82087.1"/>
    <property type="molecule type" value="Genomic_DNA"/>
</dbReference>
<dbReference type="RefSeq" id="WP_071508822.1">
    <property type="nucleotide sequence ID" value="NZ_CP060015.1"/>
</dbReference>
<gene>
    <name evidence="1" type="ORF">BST29_12915</name>
</gene>
<dbReference type="Proteomes" id="UP000243140">
    <property type="component" value="Unassembled WGS sequence"/>
</dbReference>
<proteinExistence type="predicted"/>
<reference evidence="1 2" key="1">
    <citation type="submission" date="2017-02" db="EMBL/GenBank/DDBJ databases">
        <title>The new phylogeny of genus Mycobacterium.</title>
        <authorList>
            <person name="Tortoli E."/>
            <person name="Trovato A."/>
            <person name="Cirillo D.M."/>
        </authorList>
    </citation>
    <scope>NUCLEOTIDE SEQUENCE [LARGE SCALE GENOMIC DNA]</scope>
    <source>
        <strain evidence="1 2">IP1130001</strain>
    </source>
</reference>
<evidence type="ECO:0000313" key="1">
    <source>
        <dbReference type="EMBL" id="ORA82087.1"/>
    </source>
</evidence>